<accession>A0A9N9GYJ8</accession>
<organism evidence="1 2">
    <name type="scientific">Funneliformis mosseae</name>
    <name type="common">Endomycorrhizal fungus</name>
    <name type="synonym">Glomus mosseae</name>
    <dbReference type="NCBI Taxonomy" id="27381"/>
    <lineage>
        <taxon>Eukaryota</taxon>
        <taxon>Fungi</taxon>
        <taxon>Fungi incertae sedis</taxon>
        <taxon>Mucoromycota</taxon>
        <taxon>Glomeromycotina</taxon>
        <taxon>Glomeromycetes</taxon>
        <taxon>Glomerales</taxon>
        <taxon>Glomeraceae</taxon>
        <taxon>Funneliformis</taxon>
    </lineage>
</organism>
<feature type="non-terminal residue" evidence="1">
    <location>
        <position position="67"/>
    </location>
</feature>
<name>A0A9N9GYJ8_FUNMO</name>
<dbReference type="Proteomes" id="UP000789375">
    <property type="component" value="Unassembled WGS sequence"/>
</dbReference>
<dbReference type="EMBL" id="CAJVPP010004102">
    <property type="protein sequence ID" value="CAG8643639.1"/>
    <property type="molecule type" value="Genomic_DNA"/>
</dbReference>
<proteinExistence type="predicted"/>
<evidence type="ECO:0000313" key="1">
    <source>
        <dbReference type="EMBL" id="CAG8643639.1"/>
    </source>
</evidence>
<protein>
    <submittedName>
        <fullName evidence="1">16946_t:CDS:1</fullName>
    </submittedName>
</protein>
<comment type="caution">
    <text evidence="1">The sequence shown here is derived from an EMBL/GenBank/DDBJ whole genome shotgun (WGS) entry which is preliminary data.</text>
</comment>
<gene>
    <name evidence="1" type="ORF">FMOSSE_LOCUS11120</name>
</gene>
<evidence type="ECO:0000313" key="2">
    <source>
        <dbReference type="Proteomes" id="UP000789375"/>
    </source>
</evidence>
<sequence>MDEKADKRVHKTFQDVVALFLDNLYHKNEGFRGNGTSRSEKILFKMLIVLVNKITMMNMKSSHRSST</sequence>
<dbReference type="AlphaFoldDB" id="A0A9N9GYJ8"/>
<reference evidence="1" key="1">
    <citation type="submission" date="2021-06" db="EMBL/GenBank/DDBJ databases">
        <authorList>
            <person name="Kallberg Y."/>
            <person name="Tangrot J."/>
            <person name="Rosling A."/>
        </authorList>
    </citation>
    <scope>NUCLEOTIDE SEQUENCE</scope>
    <source>
        <strain evidence="1">87-6 pot B 2015</strain>
    </source>
</reference>
<keyword evidence="2" id="KW-1185">Reference proteome</keyword>